<proteinExistence type="predicted"/>
<feature type="non-terminal residue" evidence="2">
    <location>
        <position position="171"/>
    </location>
</feature>
<protein>
    <submittedName>
        <fullName evidence="2">Uncharacterized protein</fullName>
    </submittedName>
</protein>
<name>A0A212CE70_CEREH</name>
<gene>
    <name evidence="2" type="ORF">Celaphus_00016139</name>
</gene>
<feature type="region of interest" description="Disordered" evidence="1">
    <location>
        <begin position="63"/>
        <end position="94"/>
    </location>
</feature>
<reference evidence="2 3" key="1">
    <citation type="journal article" date="2018" name="Mol. Genet. Genomics">
        <title>The red deer Cervus elaphus genome CerEla1.0: sequencing, annotating, genes, and chromosomes.</title>
        <authorList>
            <person name="Bana N.A."/>
            <person name="Nyiri A."/>
            <person name="Nagy J."/>
            <person name="Frank K."/>
            <person name="Nagy T."/>
            <person name="Steger V."/>
            <person name="Schiller M."/>
            <person name="Lakatos P."/>
            <person name="Sugar L."/>
            <person name="Horn P."/>
            <person name="Barta E."/>
            <person name="Orosz L."/>
        </authorList>
    </citation>
    <scope>NUCLEOTIDE SEQUENCE [LARGE SCALE GENOMIC DNA]</scope>
    <source>
        <strain evidence="2">Hungarian</strain>
    </source>
</reference>
<accession>A0A212CE70</accession>
<keyword evidence="3" id="KW-1185">Reference proteome</keyword>
<evidence type="ECO:0000313" key="2">
    <source>
        <dbReference type="EMBL" id="OWK04300.1"/>
    </source>
</evidence>
<comment type="caution">
    <text evidence="2">The sequence shown here is derived from an EMBL/GenBank/DDBJ whole genome shotgun (WGS) entry which is preliminary data.</text>
</comment>
<feature type="non-terminal residue" evidence="2">
    <location>
        <position position="1"/>
    </location>
</feature>
<sequence length="171" mass="17374">LGFPVLGARGAVSAGGLGLGGSGLQRPLQAALLHRPAVLAQSWRPAHGPGSQERPLQGLRGPARAYLSPVPRGRRLRLPPPQTRGHLPRSAPGGSRAVPLPAWLSALCDQCPCLAPLRLGPTTSPPLGLQPCPRGCPAGLPRAMPTLSSCRPPAAGETAGWASLAGTLCSA</sequence>
<evidence type="ECO:0000256" key="1">
    <source>
        <dbReference type="SAM" id="MobiDB-lite"/>
    </source>
</evidence>
<evidence type="ECO:0000313" key="3">
    <source>
        <dbReference type="Proteomes" id="UP000242450"/>
    </source>
</evidence>
<dbReference type="AlphaFoldDB" id="A0A212CE70"/>
<organism evidence="2 3">
    <name type="scientific">Cervus elaphus hippelaphus</name>
    <name type="common">European red deer</name>
    <dbReference type="NCBI Taxonomy" id="46360"/>
    <lineage>
        <taxon>Eukaryota</taxon>
        <taxon>Metazoa</taxon>
        <taxon>Chordata</taxon>
        <taxon>Craniata</taxon>
        <taxon>Vertebrata</taxon>
        <taxon>Euteleostomi</taxon>
        <taxon>Mammalia</taxon>
        <taxon>Eutheria</taxon>
        <taxon>Laurasiatheria</taxon>
        <taxon>Artiodactyla</taxon>
        <taxon>Ruminantia</taxon>
        <taxon>Pecora</taxon>
        <taxon>Cervidae</taxon>
        <taxon>Cervinae</taxon>
        <taxon>Cervus</taxon>
    </lineage>
</organism>
<dbReference type="EMBL" id="MKHE01000021">
    <property type="protein sequence ID" value="OWK04300.1"/>
    <property type="molecule type" value="Genomic_DNA"/>
</dbReference>
<dbReference type="Proteomes" id="UP000242450">
    <property type="component" value="Chromosome 21"/>
</dbReference>